<sequence length="40" mass="4470">MSTATAKTIKVEPPFLMRFTVERIDVGHGEEFDDSTITAK</sequence>
<evidence type="ECO:0000313" key="1">
    <source>
        <dbReference type="EMBL" id="PRX10955.1"/>
    </source>
</evidence>
<dbReference type="AlphaFoldDB" id="A0A2T0JTH5"/>
<gene>
    <name evidence="1" type="ORF">CLV67_13213</name>
</gene>
<protein>
    <submittedName>
        <fullName evidence="1">Uncharacterized protein</fullName>
    </submittedName>
</protein>
<dbReference type="RefSeq" id="WP_282958722.1">
    <property type="nucleotide sequence ID" value="NZ_PVMZ01000032.1"/>
</dbReference>
<keyword evidence="2" id="KW-1185">Reference proteome</keyword>
<accession>A0A2T0JTH5</accession>
<evidence type="ECO:0000313" key="2">
    <source>
        <dbReference type="Proteomes" id="UP000239415"/>
    </source>
</evidence>
<dbReference type="Proteomes" id="UP000239415">
    <property type="component" value="Unassembled WGS sequence"/>
</dbReference>
<organism evidence="1 2">
    <name type="scientific">Actinoplanes italicus</name>
    <dbReference type="NCBI Taxonomy" id="113567"/>
    <lineage>
        <taxon>Bacteria</taxon>
        <taxon>Bacillati</taxon>
        <taxon>Actinomycetota</taxon>
        <taxon>Actinomycetes</taxon>
        <taxon>Micromonosporales</taxon>
        <taxon>Micromonosporaceae</taxon>
        <taxon>Actinoplanes</taxon>
    </lineage>
</organism>
<proteinExistence type="predicted"/>
<comment type="caution">
    <text evidence="1">The sequence shown here is derived from an EMBL/GenBank/DDBJ whole genome shotgun (WGS) entry which is preliminary data.</text>
</comment>
<dbReference type="EMBL" id="PVMZ01000032">
    <property type="protein sequence ID" value="PRX10955.1"/>
    <property type="molecule type" value="Genomic_DNA"/>
</dbReference>
<reference evidence="1 2" key="1">
    <citation type="submission" date="2018-03" db="EMBL/GenBank/DDBJ databases">
        <title>Genomic Encyclopedia of Archaeal and Bacterial Type Strains, Phase II (KMG-II): from individual species to whole genera.</title>
        <authorList>
            <person name="Goeker M."/>
        </authorList>
    </citation>
    <scope>NUCLEOTIDE SEQUENCE [LARGE SCALE GENOMIC DNA]</scope>
    <source>
        <strain evidence="1 2">DSM 43146</strain>
    </source>
</reference>
<name>A0A2T0JTH5_9ACTN</name>